<evidence type="ECO:0000313" key="20">
    <source>
        <dbReference type="EMBL" id="CEO87352.1"/>
    </source>
</evidence>
<organism evidence="20 21">
    <name type="scientific">Syntrophaceticus schinkii</name>
    <dbReference type="NCBI Taxonomy" id="499207"/>
    <lineage>
        <taxon>Bacteria</taxon>
        <taxon>Bacillati</taxon>
        <taxon>Bacillota</taxon>
        <taxon>Clostridia</taxon>
        <taxon>Thermoanaerobacterales</taxon>
        <taxon>Thermoanaerobacterales Family III. Incertae Sedis</taxon>
        <taxon>Syntrophaceticus</taxon>
    </lineage>
</organism>
<dbReference type="PROSITE" id="PS01315">
    <property type="entry name" value="CDS"/>
    <property type="match status" value="1"/>
</dbReference>
<dbReference type="GO" id="GO:0005886">
    <property type="term" value="C:plasma membrane"/>
    <property type="evidence" value="ECO:0007669"/>
    <property type="project" value="UniProtKB-SubCell"/>
</dbReference>
<dbReference type="Proteomes" id="UP000046155">
    <property type="component" value="Unassembled WGS sequence"/>
</dbReference>
<keyword evidence="17" id="KW-1208">Phospholipid metabolism</keyword>
<evidence type="ECO:0000256" key="10">
    <source>
        <dbReference type="ARBA" id="ARBA00022679"/>
    </source>
</evidence>
<dbReference type="GO" id="GO:0004605">
    <property type="term" value="F:phosphatidate cytidylyltransferase activity"/>
    <property type="evidence" value="ECO:0007669"/>
    <property type="project" value="UniProtKB-EC"/>
</dbReference>
<evidence type="ECO:0000256" key="15">
    <source>
        <dbReference type="ARBA" id="ARBA00023136"/>
    </source>
</evidence>
<comment type="pathway">
    <text evidence="4">Lipid metabolism.</text>
</comment>
<feature type="transmembrane region" description="Helical" evidence="19">
    <location>
        <begin position="81"/>
        <end position="101"/>
    </location>
</feature>
<dbReference type="UniPathway" id="UPA00557">
    <property type="reaction ID" value="UER00614"/>
</dbReference>
<feature type="transmembrane region" description="Helical" evidence="19">
    <location>
        <begin position="201"/>
        <end position="221"/>
    </location>
</feature>
<gene>
    <name evidence="20" type="primary">CdsA</name>
    <name evidence="20" type="ORF">SSCH_100040</name>
</gene>
<evidence type="ECO:0000256" key="1">
    <source>
        <dbReference type="ARBA" id="ARBA00001698"/>
    </source>
</evidence>
<sequence>MFWKRIISALIGIPVLVLLIYLGGIPLVVFVVLLALVGSYELMRIYRRMHYQVSQFLVYGSAFLFPLLAYFTPDGREGGCLFTGMIIFLILHMVLLVFAFPRFDIGDIAASYLGSCYISVLLSHLILIRKLTPYGLQLLLLVFLLTWACDIGAYFIGRLFGRRALCPTLSPRKTIGGSIGGILFCVGTAALFQLFCPILSYPKVLLLGVITGFIVQIGDLVESAIKRMGKIKDSGTLIPGHGGVLDRFDSLLFSAPVAYFFIKLILF</sequence>
<dbReference type="EMBL" id="CDRZ01000002">
    <property type="protein sequence ID" value="CEO87352.1"/>
    <property type="molecule type" value="Genomic_DNA"/>
</dbReference>
<keyword evidence="21" id="KW-1185">Reference proteome</keyword>
<feature type="transmembrane region" description="Helical" evidence="19">
    <location>
        <begin position="108"/>
        <end position="128"/>
    </location>
</feature>
<evidence type="ECO:0000256" key="6">
    <source>
        <dbReference type="ARBA" id="ARBA00012487"/>
    </source>
</evidence>
<keyword evidence="10 18" id="KW-0808">Transferase</keyword>
<dbReference type="AlphaFoldDB" id="A0A0B7MI88"/>
<dbReference type="GO" id="GO:0016024">
    <property type="term" value="P:CDP-diacylglycerol biosynthetic process"/>
    <property type="evidence" value="ECO:0007669"/>
    <property type="project" value="UniProtKB-UniPathway"/>
</dbReference>
<evidence type="ECO:0000256" key="8">
    <source>
        <dbReference type="ARBA" id="ARBA00022475"/>
    </source>
</evidence>
<feature type="transmembrane region" description="Helical" evidence="19">
    <location>
        <begin position="6"/>
        <end position="37"/>
    </location>
</feature>
<evidence type="ECO:0000256" key="19">
    <source>
        <dbReference type="SAM" id="Phobius"/>
    </source>
</evidence>
<dbReference type="PANTHER" id="PTHR46382:SF1">
    <property type="entry name" value="PHOSPHATIDATE CYTIDYLYLTRANSFERASE"/>
    <property type="match status" value="1"/>
</dbReference>
<feature type="transmembrane region" description="Helical" evidence="19">
    <location>
        <begin position="49"/>
        <end position="69"/>
    </location>
</feature>
<keyword evidence="12 18" id="KW-0548">Nucleotidyltransferase</keyword>
<evidence type="ECO:0000256" key="4">
    <source>
        <dbReference type="ARBA" id="ARBA00005189"/>
    </source>
</evidence>
<dbReference type="PANTHER" id="PTHR46382">
    <property type="entry name" value="PHOSPHATIDATE CYTIDYLYLTRANSFERASE"/>
    <property type="match status" value="1"/>
</dbReference>
<evidence type="ECO:0000256" key="12">
    <source>
        <dbReference type="ARBA" id="ARBA00022695"/>
    </source>
</evidence>
<protein>
    <recommendedName>
        <fullName evidence="7 18">Phosphatidate cytidylyltransferase</fullName>
        <ecNumber evidence="6 18">2.7.7.41</ecNumber>
    </recommendedName>
</protein>
<accession>A0A0B7MI88</accession>
<keyword evidence="11 18" id="KW-0812">Transmembrane</keyword>
<feature type="transmembrane region" description="Helical" evidence="19">
    <location>
        <begin position="134"/>
        <end position="156"/>
    </location>
</feature>
<evidence type="ECO:0000256" key="5">
    <source>
        <dbReference type="ARBA" id="ARBA00010185"/>
    </source>
</evidence>
<evidence type="ECO:0000313" key="21">
    <source>
        <dbReference type="Proteomes" id="UP000046155"/>
    </source>
</evidence>
<comment type="similarity">
    <text evidence="5 18">Belongs to the CDS family.</text>
</comment>
<keyword evidence="9" id="KW-0444">Lipid biosynthesis</keyword>
<dbReference type="EC" id="2.7.7.41" evidence="6 18"/>
<dbReference type="InterPro" id="IPR000374">
    <property type="entry name" value="PC_trans"/>
</dbReference>
<evidence type="ECO:0000256" key="2">
    <source>
        <dbReference type="ARBA" id="ARBA00004651"/>
    </source>
</evidence>
<dbReference type="Pfam" id="PF01148">
    <property type="entry name" value="CTP_transf_1"/>
    <property type="match status" value="1"/>
</dbReference>
<comment type="pathway">
    <text evidence="3 18">Phospholipid metabolism; CDP-diacylglycerol biosynthesis; CDP-diacylglycerol from sn-glycerol 3-phosphate: step 3/3.</text>
</comment>
<comment type="subcellular location">
    <subcellularLocation>
        <location evidence="2">Cell membrane</location>
        <topology evidence="2">Multi-pass membrane protein</topology>
    </subcellularLocation>
</comment>
<dbReference type="RefSeq" id="WP_044663731.1">
    <property type="nucleotide sequence ID" value="NZ_CDRZ01000002.1"/>
</dbReference>
<feature type="transmembrane region" description="Helical" evidence="19">
    <location>
        <begin position="177"/>
        <end position="195"/>
    </location>
</feature>
<keyword evidence="8" id="KW-1003">Cell membrane</keyword>
<evidence type="ECO:0000256" key="14">
    <source>
        <dbReference type="ARBA" id="ARBA00023098"/>
    </source>
</evidence>
<keyword evidence="16" id="KW-0594">Phospholipid biosynthesis</keyword>
<evidence type="ECO:0000256" key="16">
    <source>
        <dbReference type="ARBA" id="ARBA00023209"/>
    </source>
</evidence>
<name>A0A0B7MI88_9FIRM</name>
<evidence type="ECO:0000256" key="11">
    <source>
        <dbReference type="ARBA" id="ARBA00022692"/>
    </source>
</evidence>
<keyword evidence="13 19" id="KW-1133">Transmembrane helix</keyword>
<comment type="catalytic activity">
    <reaction evidence="1 18">
        <text>a 1,2-diacyl-sn-glycero-3-phosphate + CTP + H(+) = a CDP-1,2-diacyl-sn-glycerol + diphosphate</text>
        <dbReference type="Rhea" id="RHEA:16229"/>
        <dbReference type="ChEBI" id="CHEBI:15378"/>
        <dbReference type="ChEBI" id="CHEBI:33019"/>
        <dbReference type="ChEBI" id="CHEBI:37563"/>
        <dbReference type="ChEBI" id="CHEBI:58332"/>
        <dbReference type="ChEBI" id="CHEBI:58608"/>
        <dbReference type="EC" id="2.7.7.41"/>
    </reaction>
</comment>
<evidence type="ECO:0000256" key="17">
    <source>
        <dbReference type="ARBA" id="ARBA00023264"/>
    </source>
</evidence>
<evidence type="ECO:0000256" key="9">
    <source>
        <dbReference type="ARBA" id="ARBA00022516"/>
    </source>
</evidence>
<proteinExistence type="inferred from homology"/>
<evidence type="ECO:0000256" key="3">
    <source>
        <dbReference type="ARBA" id="ARBA00005119"/>
    </source>
</evidence>
<evidence type="ECO:0000256" key="18">
    <source>
        <dbReference type="RuleBase" id="RU003938"/>
    </source>
</evidence>
<evidence type="ECO:0000256" key="13">
    <source>
        <dbReference type="ARBA" id="ARBA00022989"/>
    </source>
</evidence>
<evidence type="ECO:0000256" key="7">
    <source>
        <dbReference type="ARBA" id="ARBA00019373"/>
    </source>
</evidence>
<keyword evidence="15 19" id="KW-0472">Membrane</keyword>
<reference evidence="21" key="1">
    <citation type="submission" date="2015-01" db="EMBL/GenBank/DDBJ databases">
        <authorList>
            <person name="Manzoor Shahid"/>
            <person name="Zubair Saima"/>
        </authorList>
    </citation>
    <scope>NUCLEOTIDE SEQUENCE [LARGE SCALE GENOMIC DNA]</scope>
    <source>
        <strain evidence="21">Sp3</strain>
    </source>
</reference>
<keyword evidence="14" id="KW-0443">Lipid metabolism</keyword>